<keyword evidence="4" id="KW-0816">Tricarboxylic acid cycle</keyword>
<evidence type="ECO:0000256" key="12">
    <source>
        <dbReference type="RuleBase" id="RU003406"/>
    </source>
</evidence>
<dbReference type="UniPathway" id="UPA00223"/>
<comment type="caution">
    <text evidence="13">The sequence shown here is derived from an EMBL/GenBank/DDBJ whole genome shotgun (WGS) entry which is preliminary data.</text>
</comment>
<dbReference type="PROSITE" id="PS00480">
    <property type="entry name" value="CITRATE_SYNTHASE"/>
    <property type="match status" value="1"/>
</dbReference>
<evidence type="ECO:0000256" key="11">
    <source>
        <dbReference type="PIRSR" id="PIRSR001369-1"/>
    </source>
</evidence>
<dbReference type="GO" id="GO:0050440">
    <property type="term" value="F:2-methylcitrate synthase activity"/>
    <property type="evidence" value="ECO:0007669"/>
    <property type="project" value="UniProtKB-EC"/>
</dbReference>
<dbReference type="InterPro" id="IPR024176">
    <property type="entry name" value="Citrate_synthase_bac-typ"/>
</dbReference>
<evidence type="ECO:0000256" key="3">
    <source>
        <dbReference type="ARBA" id="ARBA00012972"/>
    </source>
</evidence>
<dbReference type="GO" id="GO:0019679">
    <property type="term" value="P:propionate metabolic process, methylcitrate cycle"/>
    <property type="evidence" value="ECO:0007669"/>
    <property type="project" value="TreeGrafter"/>
</dbReference>
<evidence type="ECO:0000256" key="7">
    <source>
        <dbReference type="ARBA" id="ARBA00049052"/>
    </source>
</evidence>
<dbReference type="AlphaFoldDB" id="A0A0R2XDM0"/>
<dbReference type="GO" id="GO:0006099">
    <property type="term" value="P:tricarboxylic acid cycle"/>
    <property type="evidence" value="ECO:0007669"/>
    <property type="project" value="UniProtKB-UniPathway"/>
</dbReference>
<dbReference type="Gene3D" id="1.10.230.10">
    <property type="entry name" value="Cytochrome P450-Terp, domain 2"/>
    <property type="match status" value="1"/>
</dbReference>
<dbReference type="InterPro" id="IPR002020">
    <property type="entry name" value="Citrate_synthase"/>
</dbReference>
<accession>A0A0R2XDM0</accession>
<feature type="active site" evidence="11">
    <location>
        <position position="259"/>
    </location>
</feature>
<evidence type="ECO:0000313" key="14">
    <source>
        <dbReference type="Proteomes" id="UP000051220"/>
    </source>
</evidence>
<dbReference type="PRINTS" id="PR00143">
    <property type="entry name" value="CITRTSNTHASE"/>
</dbReference>
<keyword evidence="13" id="KW-0012">Acyltransferase</keyword>
<dbReference type="FunFam" id="1.10.230.10:FF:000003">
    <property type="entry name" value="Citrate synthase"/>
    <property type="match status" value="1"/>
</dbReference>
<sequence>MSEFSKGLAGIVAGQTAVAIIDESESGGGLQYRGYRLGELAEKSTFEEVAYLLIHGALPNTVQLHEYKRKLVSLRKLPTDLVAVLEKIPAETHPMDVLRTGCSMLGCLEPEGKERDGFAVADRLTACFGPMLLTWYLHAHGKKKLPAADGEDTIAGSFLYQLHGKSPAKLQRHAMDVSLILYAEHEFNASTFTARTVTSTMADFYSAVTAGIGALRGPLHGGANEAAMELIEKFPNPEKAEEGILQMLAKKDKIMGFGHRVYKHSDPRSDVIKGWAIKLAAEDVKGRKLMEVAERIDSVMKREKKLFTNLDFYSAVSYQVPALPAQLRLRYRQDPKFWKPFARDRSNQS</sequence>
<dbReference type="InterPro" id="IPR016143">
    <property type="entry name" value="Citrate_synth-like_sm_a-sub"/>
</dbReference>
<dbReference type="GO" id="GO:0005975">
    <property type="term" value="P:carbohydrate metabolic process"/>
    <property type="evidence" value="ECO:0007669"/>
    <property type="project" value="TreeGrafter"/>
</dbReference>
<evidence type="ECO:0000256" key="2">
    <source>
        <dbReference type="ARBA" id="ARBA00010566"/>
    </source>
</evidence>
<dbReference type="EC" id="2.3.3.5" evidence="6"/>
<dbReference type="SUPFAM" id="SSF48256">
    <property type="entry name" value="Citrate synthase"/>
    <property type="match status" value="1"/>
</dbReference>
<comment type="catalytic activity">
    <reaction evidence="7">
        <text>propanoyl-CoA + oxaloacetate + H2O = (2S,3S)-2-methylcitrate + CoA + H(+)</text>
        <dbReference type="Rhea" id="RHEA:23780"/>
        <dbReference type="ChEBI" id="CHEBI:15377"/>
        <dbReference type="ChEBI" id="CHEBI:15378"/>
        <dbReference type="ChEBI" id="CHEBI:16452"/>
        <dbReference type="ChEBI" id="CHEBI:57287"/>
        <dbReference type="ChEBI" id="CHEBI:57392"/>
        <dbReference type="ChEBI" id="CHEBI:58853"/>
        <dbReference type="EC" id="2.3.3.5"/>
    </reaction>
</comment>
<evidence type="ECO:0000256" key="5">
    <source>
        <dbReference type="ARBA" id="ARBA00022679"/>
    </source>
</evidence>
<dbReference type="InterPro" id="IPR036969">
    <property type="entry name" value="Citrate_synthase_sf"/>
</dbReference>
<dbReference type="PANTHER" id="PTHR11739">
    <property type="entry name" value="CITRATE SYNTHASE"/>
    <property type="match status" value="1"/>
</dbReference>
<evidence type="ECO:0000256" key="9">
    <source>
        <dbReference type="ARBA" id="ARBA00069927"/>
    </source>
</evidence>
<dbReference type="Pfam" id="PF00285">
    <property type="entry name" value="Citrate_synt"/>
    <property type="match status" value="1"/>
</dbReference>
<gene>
    <name evidence="13" type="ORF">ABS33_06240</name>
</gene>
<evidence type="ECO:0000256" key="10">
    <source>
        <dbReference type="ARBA" id="ARBA00080294"/>
    </source>
</evidence>
<dbReference type="EC" id="2.3.3.16" evidence="3"/>
<dbReference type="InterPro" id="IPR016142">
    <property type="entry name" value="Citrate_synth-like_lrg_a-sub"/>
</dbReference>
<organism evidence="13 14">
    <name type="scientific">Verrucomicrobia subdivision 6 bacterium BACL9 MAG-120924-bin69</name>
    <dbReference type="NCBI Taxonomy" id="1655635"/>
    <lineage>
        <taxon>Bacteria</taxon>
        <taxon>Pseudomonadati</taxon>
        <taxon>Verrucomicrobiota</taxon>
        <taxon>Verrucomicrobiia</taxon>
        <taxon>Verrucomicrobiales</taxon>
        <taxon>Verrucomicrobia subdivision 6</taxon>
    </lineage>
</organism>
<dbReference type="EMBL" id="LIDN01000233">
    <property type="protein sequence ID" value="KRP32572.1"/>
    <property type="molecule type" value="Genomic_DNA"/>
</dbReference>
<dbReference type="GO" id="GO:0036440">
    <property type="term" value="F:citrate synthase activity"/>
    <property type="evidence" value="ECO:0007669"/>
    <property type="project" value="UniProtKB-EC"/>
</dbReference>
<evidence type="ECO:0000313" key="13">
    <source>
        <dbReference type="EMBL" id="KRP32572.1"/>
    </source>
</evidence>
<evidence type="ECO:0000256" key="1">
    <source>
        <dbReference type="ARBA" id="ARBA00004751"/>
    </source>
</evidence>
<reference evidence="13 14" key="1">
    <citation type="submission" date="2015-10" db="EMBL/GenBank/DDBJ databases">
        <title>Metagenome-Assembled Genomes uncover a global brackish microbiome.</title>
        <authorList>
            <person name="Hugerth L.W."/>
            <person name="Larsson J."/>
            <person name="Alneberg J."/>
            <person name="Lindh M.V."/>
            <person name="Legrand C."/>
            <person name="Pinhassi J."/>
            <person name="Andersson A.F."/>
        </authorList>
    </citation>
    <scope>NUCLEOTIDE SEQUENCE [LARGE SCALE GENOMIC DNA]</scope>
    <source>
        <strain evidence="13">BACL9 MAG-120924-bin69</strain>
    </source>
</reference>
<dbReference type="InterPro" id="IPR019810">
    <property type="entry name" value="Citrate_synthase_AS"/>
</dbReference>
<dbReference type="Proteomes" id="UP000051220">
    <property type="component" value="Unassembled WGS sequence"/>
</dbReference>
<evidence type="ECO:0000256" key="8">
    <source>
        <dbReference type="ARBA" id="ARBA00049288"/>
    </source>
</evidence>
<feature type="active site" evidence="11">
    <location>
        <position position="311"/>
    </location>
</feature>
<dbReference type="PIRSF" id="PIRSF001369">
    <property type="entry name" value="Citrate_synth"/>
    <property type="match status" value="1"/>
</dbReference>
<comment type="similarity">
    <text evidence="2 12">Belongs to the citrate synthase family.</text>
</comment>
<protein>
    <recommendedName>
        <fullName evidence="9">2-methylcitrate synthase</fullName>
        <ecNumber evidence="3">2.3.3.16</ecNumber>
        <ecNumber evidence="6">2.3.3.5</ecNumber>
    </recommendedName>
    <alternativeName>
        <fullName evidence="10">Citrate synthase</fullName>
    </alternativeName>
</protein>
<evidence type="ECO:0000256" key="4">
    <source>
        <dbReference type="ARBA" id="ARBA00022532"/>
    </source>
</evidence>
<keyword evidence="5 12" id="KW-0808">Transferase</keyword>
<feature type="non-terminal residue" evidence="13">
    <location>
        <position position="349"/>
    </location>
</feature>
<dbReference type="Gene3D" id="1.10.580.10">
    <property type="entry name" value="Citrate Synthase, domain 1"/>
    <property type="match status" value="1"/>
</dbReference>
<name>A0A0R2XDM0_9BACT</name>
<proteinExistence type="inferred from homology"/>
<dbReference type="PANTHER" id="PTHR11739:SF25">
    <property type="entry name" value="CITRATE SYNTHASE-RELATED PROTEIN DDB_G0287281"/>
    <property type="match status" value="1"/>
</dbReference>
<evidence type="ECO:0000256" key="6">
    <source>
        <dbReference type="ARBA" id="ARBA00038917"/>
    </source>
</evidence>
<comment type="pathway">
    <text evidence="1">Carbohydrate metabolism; tricarboxylic acid cycle; isocitrate from oxaloacetate: step 1/2.</text>
</comment>
<comment type="catalytic activity">
    <reaction evidence="8">
        <text>oxaloacetate + acetyl-CoA + H2O = citrate + CoA + H(+)</text>
        <dbReference type="Rhea" id="RHEA:16845"/>
        <dbReference type="ChEBI" id="CHEBI:15377"/>
        <dbReference type="ChEBI" id="CHEBI:15378"/>
        <dbReference type="ChEBI" id="CHEBI:16452"/>
        <dbReference type="ChEBI" id="CHEBI:16947"/>
        <dbReference type="ChEBI" id="CHEBI:57287"/>
        <dbReference type="ChEBI" id="CHEBI:57288"/>
        <dbReference type="EC" id="2.3.3.16"/>
    </reaction>
</comment>